<organism evidence="2 3">
    <name type="scientific">Nonomuraea endophytica</name>
    <dbReference type="NCBI Taxonomy" id="714136"/>
    <lineage>
        <taxon>Bacteria</taxon>
        <taxon>Bacillati</taxon>
        <taxon>Actinomycetota</taxon>
        <taxon>Actinomycetes</taxon>
        <taxon>Streptosporangiales</taxon>
        <taxon>Streptosporangiaceae</taxon>
        <taxon>Nonomuraea</taxon>
    </lineage>
</organism>
<dbReference type="PANTHER" id="PTHR43194:SF2">
    <property type="entry name" value="PEROXISOMAL MEMBRANE PROTEIN LPX1"/>
    <property type="match status" value="1"/>
</dbReference>
<dbReference type="InterPro" id="IPR029058">
    <property type="entry name" value="AB_hydrolase_fold"/>
</dbReference>
<evidence type="ECO:0000313" key="2">
    <source>
        <dbReference type="EMBL" id="MBB5077936.1"/>
    </source>
</evidence>
<reference evidence="2 3" key="1">
    <citation type="submission" date="2020-08" db="EMBL/GenBank/DDBJ databases">
        <title>Genomic Encyclopedia of Type Strains, Phase IV (KMG-IV): sequencing the most valuable type-strain genomes for metagenomic binning, comparative biology and taxonomic classification.</title>
        <authorList>
            <person name="Goeker M."/>
        </authorList>
    </citation>
    <scope>NUCLEOTIDE SEQUENCE [LARGE SCALE GENOMIC DNA]</scope>
    <source>
        <strain evidence="2 3">DSM 45385</strain>
    </source>
</reference>
<protein>
    <submittedName>
        <fullName evidence="2">Pimeloyl-ACP methyl ester carboxylesterase</fullName>
    </submittedName>
</protein>
<feature type="domain" description="AB hydrolase-1" evidence="1">
    <location>
        <begin position="24"/>
        <end position="256"/>
    </location>
</feature>
<dbReference type="RefSeq" id="WP_184962238.1">
    <property type="nucleotide sequence ID" value="NZ_JACHIN010000004.1"/>
</dbReference>
<dbReference type="GO" id="GO:0003824">
    <property type="term" value="F:catalytic activity"/>
    <property type="evidence" value="ECO:0007669"/>
    <property type="project" value="UniProtKB-ARBA"/>
</dbReference>
<accession>A0A7W8EG17</accession>
<comment type="caution">
    <text evidence="2">The sequence shown here is derived from an EMBL/GenBank/DDBJ whole genome shotgun (WGS) entry which is preliminary data.</text>
</comment>
<dbReference type="InterPro" id="IPR000073">
    <property type="entry name" value="AB_hydrolase_1"/>
</dbReference>
<dbReference type="SUPFAM" id="SSF53474">
    <property type="entry name" value="alpha/beta-Hydrolases"/>
    <property type="match status" value="1"/>
</dbReference>
<sequence>MTKLASADGTLISYESIGTGPGIVVLGGGRVAGRGYRALAWYLADSFTVHLLDRDTRLAGYSIDRVCDDVITVMAETGSTRLFGHSSGGLVALETALRHPVEKLAAYEPAVSVNGGLPQDWLPAFEQAVADGRTLEALARQVKGLKVAGPFSELPLWLIKTMIAFTLRGERRQGYVDVLPRVPAEMREVLRLDSDGLRYRDTAAETLLLTGERGPAYLLNAAAVLNDVIPDSRLVELPGLTHDAPNDSAPAQVAQAMRDFFAA</sequence>
<name>A0A7W8EG17_9ACTN</name>
<dbReference type="AlphaFoldDB" id="A0A7W8EG17"/>
<dbReference type="InterPro" id="IPR050228">
    <property type="entry name" value="Carboxylesterase_BioH"/>
</dbReference>
<proteinExistence type="predicted"/>
<keyword evidence="3" id="KW-1185">Reference proteome</keyword>
<evidence type="ECO:0000259" key="1">
    <source>
        <dbReference type="Pfam" id="PF12697"/>
    </source>
</evidence>
<evidence type="ECO:0000313" key="3">
    <source>
        <dbReference type="Proteomes" id="UP000568380"/>
    </source>
</evidence>
<dbReference type="EMBL" id="JACHIN010000004">
    <property type="protein sequence ID" value="MBB5077936.1"/>
    <property type="molecule type" value="Genomic_DNA"/>
</dbReference>
<dbReference type="Gene3D" id="3.40.50.1820">
    <property type="entry name" value="alpha/beta hydrolase"/>
    <property type="match status" value="1"/>
</dbReference>
<gene>
    <name evidence="2" type="ORF">HNR40_003411</name>
</gene>
<dbReference type="PANTHER" id="PTHR43194">
    <property type="entry name" value="HYDROLASE ALPHA/BETA FOLD FAMILY"/>
    <property type="match status" value="1"/>
</dbReference>
<dbReference type="Pfam" id="PF12697">
    <property type="entry name" value="Abhydrolase_6"/>
    <property type="match status" value="1"/>
</dbReference>
<dbReference type="Proteomes" id="UP000568380">
    <property type="component" value="Unassembled WGS sequence"/>
</dbReference>